<feature type="region of interest" description="Disordered" evidence="4">
    <location>
        <begin position="66"/>
        <end position="86"/>
    </location>
</feature>
<dbReference type="Gene3D" id="3.30.2320.50">
    <property type="match status" value="1"/>
</dbReference>
<dbReference type="OrthoDB" id="288014at2"/>
<proteinExistence type="predicted"/>
<evidence type="ECO:0000256" key="4">
    <source>
        <dbReference type="SAM" id="MobiDB-lite"/>
    </source>
</evidence>
<evidence type="ECO:0000256" key="3">
    <source>
        <dbReference type="ARBA" id="ARBA00022833"/>
    </source>
</evidence>
<gene>
    <name evidence="5" type="ORF">PG2T_03060</name>
</gene>
<dbReference type="GO" id="GO:0051604">
    <property type="term" value="P:protein maturation"/>
    <property type="evidence" value="ECO:0007669"/>
    <property type="project" value="InterPro"/>
</dbReference>
<evidence type="ECO:0000256" key="1">
    <source>
        <dbReference type="ARBA" id="ARBA00022596"/>
    </source>
</evidence>
<keyword evidence="6" id="KW-1185">Reference proteome</keyword>
<dbReference type="EMBL" id="CP014671">
    <property type="protein sequence ID" value="ANX03270.1"/>
    <property type="molecule type" value="Genomic_DNA"/>
</dbReference>
<dbReference type="AlphaFoldDB" id="A0A1B1YR66"/>
<dbReference type="InterPro" id="IPR000688">
    <property type="entry name" value="HypA/HybF"/>
</dbReference>
<dbReference type="GO" id="GO:0016151">
    <property type="term" value="F:nickel cation binding"/>
    <property type="evidence" value="ECO:0007669"/>
    <property type="project" value="InterPro"/>
</dbReference>
<sequence length="86" mass="9372">MHEHSLIANLLSRIDAVAREHSATRVVGVSVWIGALAHISASHFREHFEDGSRGSLAQGARLDIEVSDDPEHPQAQDILLRSVEVG</sequence>
<dbReference type="FunCoup" id="A0A1B1YR66">
    <property type="interactions" value="36"/>
</dbReference>
<organism evidence="5 6">
    <name type="scientific">Immundisolibacter cernigliae</name>
    <dbReference type="NCBI Taxonomy" id="1810504"/>
    <lineage>
        <taxon>Bacteria</taxon>
        <taxon>Pseudomonadati</taxon>
        <taxon>Pseudomonadota</taxon>
        <taxon>Gammaproteobacteria</taxon>
        <taxon>Immundisolibacterales</taxon>
        <taxon>Immundisolibacteraceae</taxon>
        <taxon>Immundisolibacter</taxon>
    </lineage>
</organism>
<name>A0A1B1YR66_9GAMM</name>
<keyword evidence="2" id="KW-0479">Metal-binding</keyword>
<dbReference type="InParanoid" id="A0A1B1YR66"/>
<dbReference type="RefSeq" id="WP_068802775.1">
    <property type="nucleotide sequence ID" value="NZ_CP014671.1"/>
</dbReference>
<keyword evidence="1" id="KW-0533">Nickel</keyword>
<accession>A0A1B1YR66</accession>
<evidence type="ECO:0000313" key="6">
    <source>
        <dbReference type="Proteomes" id="UP000092952"/>
    </source>
</evidence>
<protein>
    <submittedName>
        <fullName evidence="5">Hydrogenase nickel incorporation protein HypA</fullName>
    </submittedName>
</protein>
<dbReference type="STRING" id="1810504.PG2T_03060"/>
<dbReference type="Proteomes" id="UP000092952">
    <property type="component" value="Chromosome"/>
</dbReference>
<evidence type="ECO:0000313" key="5">
    <source>
        <dbReference type="EMBL" id="ANX03270.1"/>
    </source>
</evidence>
<dbReference type="KEGG" id="gbi:PG2T_03060"/>
<reference evidence="6" key="1">
    <citation type="submission" date="2016-03" db="EMBL/GenBank/DDBJ databases">
        <title>Complete genome sequence of Solimmundus cernigliae, representing a novel lineage of polycyclic aromatic hydrocarbon degraders within the Gammaproteobacteria.</title>
        <authorList>
            <person name="Singleton D.R."/>
            <person name="Dickey A.N."/>
            <person name="Scholl E.H."/>
            <person name="Wright F.A."/>
            <person name="Aitken M.D."/>
        </authorList>
    </citation>
    <scope>NUCLEOTIDE SEQUENCE [LARGE SCALE GENOMIC DNA]</scope>
    <source>
        <strain evidence="6">TR3.2</strain>
    </source>
</reference>
<evidence type="ECO:0000256" key="2">
    <source>
        <dbReference type="ARBA" id="ARBA00022723"/>
    </source>
</evidence>
<dbReference type="Pfam" id="PF01155">
    <property type="entry name" value="HypA"/>
    <property type="match status" value="1"/>
</dbReference>
<keyword evidence="3" id="KW-0862">Zinc</keyword>